<dbReference type="Pfam" id="PF00566">
    <property type="entry name" value="RabGAP-TBC"/>
    <property type="match status" value="1"/>
</dbReference>
<feature type="region of interest" description="Disordered" evidence="1">
    <location>
        <begin position="261"/>
        <end position="294"/>
    </location>
</feature>
<dbReference type="PANTHER" id="PTHR47219">
    <property type="entry name" value="RAB GTPASE-ACTIVATING PROTEIN 1-LIKE"/>
    <property type="match status" value="1"/>
</dbReference>
<dbReference type="EMBL" id="ML977145">
    <property type="protein sequence ID" value="KAF1989322.1"/>
    <property type="molecule type" value="Genomic_DNA"/>
</dbReference>
<feature type="region of interest" description="Disordered" evidence="1">
    <location>
        <begin position="873"/>
        <end position="903"/>
    </location>
</feature>
<protein>
    <recommendedName>
        <fullName evidence="2">Rab-GAP TBC domain-containing protein</fullName>
    </recommendedName>
</protein>
<evidence type="ECO:0000313" key="3">
    <source>
        <dbReference type="EMBL" id="KAF1989322.1"/>
    </source>
</evidence>
<reference evidence="3" key="1">
    <citation type="journal article" date="2020" name="Stud. Mycol.">
        <title>101 Dothideomycetes genomes: a test case for predicting lifestyles and emergence of pathogens.</title>
        <authorList>
            <person name="Haridas S."/>
            <person name="Albert R."/>
            <person name="Binder M."/>
            <person name="Bloem J."/>
            <person name="Labutti K."/>
            <person name="Salamov A."/>
            <person name="Andreopoulos B."/>
            <person name="Baker S."/>
            <person name="Barry K."/>
            <person name="Bills G."/>
            <person name="Bluhm B."/>
            <person name="Cannon C."/>
            <person name="Castanera R."/>
            <person name="Culley D."/>
            <person name="Daum C."/>
            <person name="Ezra D."/>
            <person name="Gonzalez J."/>
            <person name="Henrissat B."/>
            <person name="Kuo A."/>
            <person name="Liang C."/>
            <person name="Lipzen A."/>
            <person name="Lutzoni F."/>
            <person name="Magnuson J."/>
            <person name="Mondo S."/>
            <person name="Nolan M."/>
            <person name="Ohm R."/>
            <person name="Pangilinan J."/>
            <person name="Park H.-J."/>
            <person name="Ramirez L."/>
            <person name="Alfaro M."/>
            <person name="Sun H."/>
            <person name="Tritt A."/>
            <person name="Yoshinaga Y."/>
            <person name="Zwiers L.-H."/>
            <person name="Turgeon B."/>
            <person name="Goodwin S."/>
            <person name="Spatafora J."/>
            <person name="Crous P."/>
            <person name="Grigoriev I."/>
        </authorList>
    </citation>
    <scope>NUCLEOTIDE SEQUENCE</scope>
    <source>
        <strain evidence="3">CBS 113979</strain>
    </source>
</reference>
<feature type="compositionally biased region" description="Low complexity" evidence="1">
    <location>
        <begin position="598"/>
        <end position="625"/>
    </location>
</feature>
<dbReference type="SUPFAM" id="SSF47923">
    <property type="entry name" value="Ypt/Rab-GAP domain of gyp1p"/>
    <property type="match status" value="2"/>
</dbReference>
<dbReference type="AlphaFoldDB" id="A0A6G1H8C8"/>
<proteinExistence type="predicted"/>
<accession>A0A6G1H8C8</accession>
<feature type="compositionally biased region" description="Low complexity" evidence="1">
    <location>
        <begin position="47"/>
        <end position="60"/>
    </location>
</feature>
<dbReference type="OrthoDB" id="294251at2759"/>
<feature type="compositionally biased region" description="Polar residues" evidence="1">
    <location>
        <begin position="261"/>
        <end position="272"/>
    </location>
</feature>
<dbReference type="Gene3D" id="1.10.8.270">
    <property type="entry name" value="putative rabgap domain of human tbc1 domain family member 14 like domains"/>
    <property type="match status" value="1"/>
</dbReference>
<evidence type="ECO:0000313" key="4">
    <source>
        <dbReference type="Proteomes" id="UP000800041"/>
    </source>
</evidence>
<dbReference type="InterPro" id="IPR035969">
    <property type="entry name" value="Rab-GAP_TBC_sf"/>
</dbReference>
<evidence type="ECO:0000256" key="1">
    <source>
        <dbReference type="SAM" id="MobiDB-lite"/>
    </source>
</evidence>
<dbReference type="FunFam" id="1.10.8.270:FF:000026">
    <property type="entry name" value="TBC (Tre-2/Bub2/Cdc16) domain family"/>
    <property type="match status" value="1"/>
</dbReference>
<dbReference type="SMART" id="SM00164">
    <property type="entry name" value="TBC"/>
    <property type="match status" value="1"/>
</dbReference>
<feature type="compositionally biased region" description="Low complexity" evidence="1">
    <location>
        <begin position="10"/>
        <end position="19"/>
    </location>
</feature>
<dbReference type="Gene3D" id="1.10.472.80">
    <property type="entry name" value="Ypt/Rab-GAP domain of gyp1p, domain 3"/>
    <property type="match status" value="1"/>
</dbReference>
<feature type="compositionally biased region" description="Polar residues" evidence="1">
    <location>
        <begin position="35"/>
        <end position="46"/>
    </location>
</feature>
<dbReference type="GO" id="GO:0031267">
    <property type="term" value="F:small GTPase binding"/>
    <property type="evidence" value="ECO:0007669"/>
    <property type="project" value="TreeGrafter"/>
</dbReference>
<dbReference type="Proteomes" id="UP000800041">
    <property type="component" value="Unassembled WGS sequence"/>
</dbReference>
<feature type="region of interest" description="Disordered" evidence="1">
    <location>
        <begin position="412"/>
        <end position="435"/>
    </location>
</feature>
<feature type="compositionally biased region" description="Low complexity" evidence="1">
    <location>
        <begin position="877"/>
        <end position="893"/>
    </location>
</feature>
<sequence length="994" mass="109479">MDTLSSMPMRRNSSHQSNHSSRKGGTARGKPKRAPSTTSTDQNYTPSERSLTSFPSLSSSVDASPPTPRQGSIQSARFSSVSRGNSSDGGRRFETVRKRPPLSIGGLDGAEDRDLEAALEENVRRTSVASLPRISQAGRNRSTKGLFDNLLSRTPVKDKTPLFEEVENAEDIPGNLHLASDAHLKHVRRRVGADNLIRQLSRDLAARDHEVSLLRRKITELESEKERSSSSSFPVQPSMALDGLRTDVRGPFLELDTQLESLRKVSSNPSPRTTRHDGSKVISPQDVSPATVSPVVTELRRQSTKPGQAVNAGIDRVQNVTRGRSTSNPQTRVEKIRRRNPPHVKKDSLNRVVELNKIVPFEDLPPALEPNHSYDATSQLTDRFGFFFIDRNNSSHRNSGLVGEAWPDQRVTADDSSSVHSMGLDGRPSSASESVTSEKEKTKWYDWLKPAKYRPSILSAELLLNTPLPAPLEISRGLLTSAMSPKAETPPAVNQDKAQLIVSPSTNPIPSTTRIFARYAEFTGTTKKRPRSINSIASAQTTASSGQSTANATKDALKSSLLKQMNELHDSIQERKRVKWNQLAIKIRAQQSRKLEAAAAKELQKKLTSSSPPHHPSYSPSHLSPITTPREALPELLQANGDLNEYAPLLLNPHNKDFAQLVFEGLPVDRRARIWLARAALYESPIPGAYAELVDSSLAQSDPDAGNVWMKEVAGDIDRDVARTMDENRFFRTPGPGRVKLREVLLAFAFKYPRIGYVQGMNLITAYLLLITTTNEDAFLLLEHLITRIMPRGYYESGFRASRADARVLRSFVKDKLPKLDERLDALEAGDVFELVGFGWFLSLFTNLLSAEALYRVWDVIFCLPGPPTSPTHSSFNIENSGTNIGNSNSNGNAETSNTTDPIPSPTVPAASSNVPYLGSSPFLHPVALSLLKLNEPQLLAAETREELSERLSKGMTGHVLGLDNLMKGCWEVGRGFAGGGEVEGRRWGEMSTF</sequence>
<feature type="domain" description="Rab-GAP TBC" evidence="2">
    <location>
        <begin position="665"/>
        <end position="865"/>
    </location>
</feature>
<feature type="compositionally biased region" description="Polar residues" evidence="1">
    <location>
        <begin position="69"/>
        <end position="88"/>
    </location>
</feature>
<name>A0A6G1H8C8_9PEZI</name>
<gene>
    <name evidence="3" type="ORF">K402DRAFT_390905</name>
</gene>
<dbReference type="InterPro" id="IPR000195">
    <property type="entry name" value="Rab-GAP-TBC_dom"/>
</dbReference>
<organism evidence="3 4">
    <name type="scientific">Aulographum hederae CBS 113979</name>
    <dbReference type="NCBI Taxonomy" id="1176131"/>
    <lineage>
        <taxon>Eukaryota</taxon>
        <taxon>Fungi</taxon>
        <taxon>Dikarya</taxon>
        <taxon>Ascomycota</taxon>
        <taxon>Pezizomycotina</taxon>
        <taxon>Dothideomycetes</taxon>
        <taxon>Pleosporomycetidae</taxon>
        <taxon>Aulographales</taxon>
        <taxon>Aulographaceae</taxon>
    </lineage>
</organism>
<dbReference type="PROSITE" id="PS50086">
    <property type="entry name" value="TBC_RABGAP"/>
    <property type="match status" value="1"/>
</dbReference>
<dbReference type="InterPro" id="IPR050302">
    <property type="entry name" value="Rab_GAP_TBC_domain"/>
</dbReference>
<evidence type="ECO:0000259" key="2">
    <source>
        <dbReference type="PROSITE" id="PS50086"/>
    </source>
</evidence>
<dbReference type="GO" id="GO:0005096">
    <property type="term" value="F:GTPase activator activity"/>
    <property type="evidence" value="ECO:0007669"/>
    <property type="project" value="TreeGrafter"/>
</dbReference>
<feature type="region of interest" description="Disordered" evidence="1">
    <location>
        <begin position="598"/>
        <end position="627"/>
    </location>
</feature>
<dbReference type="PANTHER" id="PTHR47219:SF20">
    <property type="entry name" value="TBC1 DOMAIN FAMILY MEMBER 2B"/>
    <property type="match status" value="1"/>
</dbReference>
<feature type="region of interest" description="Disordered" evidence="1">
    <location>
        <begin position="1"/>
        <end position="110"/>
    </location>
</feature>
<keyword evidence="4" id="KW-1185">Reference proteome</keyword>